<dbReference type="WBParaSite" id="PgR032X_g011_t01">
    <property type="protein sequence ID" value="PgR032X_g011_t01"/>
    <property type="gene ID" value="PgR032X_g011"/>
</dbReference>
<proteinExistence type="predicted"/>
<reference evidence="2" key="1">
    <citation type="submission" date="2022-11" db="UniProtKB">
        <authorList>
            <consortium name="WormBaseParasite"/>
        </authorList>
    </citation>
    <scope>IDENTIFICATION</scope>
</reference>
<sequence length="65" mass="7084">LNIWIDQSMDRFIEDSVESGMKAIDGSVYSNRFTLPSSTIASNDVRINSSAPSSPNAPHSVLMII</sequence>
<keyword evidence="1" id="KW-1185">Reference proteome</keyword>
<dbReference type="AlphaFoldDB" id="A0A915BB62"/>
<organism evidence="1 2">
    <name type="scientific">Parascaris univalens</name>
    <name type="common">Nematode worm</name>
    <dbReference type="NCBI Taxonomy" id="6257"/>
    <lineage>
        <taxon>Eukaryota</taxon>
        <taxon>Metazoa</taxon>
        <taxon>Ecdysozoa</taxon>
        <taxon>Nematoda</taxon>
        <taxon>Chromadorea</taxon>
        <taxon>Rhabditida</taxon>
        <taxon>Spirurina</taxon>
        <taxon>Ascaridomorpha</taxon>
        <taxon>Ascaridoidea</taxon>
        <taxon>Ascarididae</taxon>
        <taxon>Parascaris</taxon>
    </lineage>
</organism>
<accession>A0A915BB62</accession>
<dbReference type="Proteomes" id="UP000887569">
    <property type="component" value="Unplaced"/>
</dbReference>
<evidence type="ECO:0000313" key="2">
    <source>
        <dbReference type="WBParaSite" id="PgR032X_g011_t01"/>
    </source>
</evidence>
<protein>
    <submittedName>
        <fullName evidence="2">Uncharacterized protein</fullName>
    </submittedName>
</protein>
<name>A0A915BB62_PARUN</name>
<evidence type="ECO:0000313" key="1">
    <source>
        <dbReference type="Proteomes" id="UP000887569"/>
    </source>
</evidence>